<dbReference type="GO" id="GO:0019350">
    <property type="term" value="P:teichoic acid biosynthetic process"/>
    <property type="evidence" value="ECO:0007669"/>
    <property type="project" value="UniProtKB-UniRule"/>
</dbReference>
<comment type="caution">
    <text evidence="6">The sequence shown here is derived from an EMBL/GenBank/DDBJ whole genome shotgun (WGS) entry which is preliminary data.</text>
</comment>
<dbReference type="RefSeq" id="WP_008679205.1">
    <property type="nucleotide sequence ID" value="NZ_CABKOG010000003.1"/>
</dbReference>
<dbReference type="PANTHER" id="PTHR34136">
    <property type="match status" value="1"/>
</dbReference>
<keyword evidence="4 5" id="KW-0961">Cell wall biogenesis/degradation</keyword>
<dbReference type="Pfam" id="PF03808">
    <property type="entry name" value="Glyco_tran_WecG"/>
    <property type="match status" value="1"/>
</dbReference>
<evidence type="ECO:0000313" key="7">
    <source>
        <dbReference type="Proteomes" id="UP001141183"/>
    </source>
</evidence>
<evidence type="ECO:0000256" key="5">
    <source>
        <dbReference type="HAMAP-Rule" id="MF_02070"/>
    </source>
</evidence>
<dbReference type="EMBL" id="JAMRYU010000020">
    <property type="protein sequence ID" value="MDC4241868.1"/>
    <property type="molecule type" value="Genomic_DNA"/>
</dbReference>
<keyword evidence="7" id="KW-1185">Reference proteome</keyword>
<reference evidence="6" key="1">
    <citation type="submission" date="2022-05" db="EMBL/GenBank/DDBJ databases">
        <title>Draft genome sequence of Clostridium tertium strain CP3 isolated from Peru.</title>
        <authorList>
            <person name="Hurtado R."/>
            <person name="Lima L."/>
            <person name="Sousa T."/>
            <person name="Jaiswal A.K."/>
            <person name="Tiwari S."/>
            <person name="Maturrano L."/>
            <person name="Brenig B."/>
            <person name="Azevedo V."/>
        </authorList>
    </citation>
    <scope>NUCLEOTIDE SEQUENCE</scope>
    <source>
        <strain evidence="6">CP3</strain>
    </source>
</reference>
<dbReference type="AlphaFoldDB" id="A0A9X4B452"/>
<dbReference type="GO" id="GO:0047244">
    <property type="term" value="F:N-acetylglucosaminyldiphosphoundecaprenol N-acetyl-beta-D-mannosaminyltransferase activity"/>
    <property type="evidence" value="ECO:0007669"/>
    <property type="project" value="UniProtKB-UniRule"/>
</dbReference>
<evidence type="ECO:0000256" key="3">
    <source>
        <dbReference type="ARBA" id="ARBA00022944"/>
    </source>
</evidence>
<name>A0A9X4B452_9CLOT</name>
<keyword evidence="1 5" id="KW-0328">Glycosyltransferase</keyword>
<comment type="function">
    <text evidence="5">Catalyzes the conversion of GlcNAc-PP-undecaprenol into ManNAc-GlcNAc-PP-undecaprenol, the first committed lipid intermediate in the de novo synthesis of teichoic acid.</text>
</comment>
<dbReference type="InterPro" id="IPR034714">
    <property type="entry name" value="TagA_TarA"/>
</dbReference>
<accession>A0A9X4B452</accession>
<sequence length="244" mass="28029">MKDNDFINVLGYKVYKNKLLDALKYIDKFDKVHIISGNPEVLYTGLYNKELLENFKSDKAFIIPDGVGLQIAAKYLKTPVEEKIAGIDLMKGIIKKCSKENKGIYLLGTSDENLNACVANLIVKYPNINIVGYRNGFFDIDKVNEILNDIKEKEPYAIFVAMGCPRQEEFIVRYMEELPCKIFMGVGGSFDVIAEKVNRAPKWMIKLGLEWLYRVSKEPWRIKRLGSIPKFLLLVAKNKKVKYE</sequence>
<dbReference type="Proteomes" id="UP001141183">
    <property type="component" value="Unassembled WGS sequence"/>
</dbReference>
<keyword evidence="2 5" id="KW-0808">Transferase</keyword>
<comment type="catalytic activity">
    <reaction evidence="5">
        <text>UDP-N-acetyl-alpha-D-mannosamine + N-acetyl-alpha-D-glucosaminyl-di-trans,octa-cis-undecaprenyl diphosphate = N-acetyl-beta-D-mannosaminyl-(1-&gt;4)-N-acetyl-alpha-D-glucosaminyl di-trans,octa-cis-undecaprenyl diphosphate + UDP + H(+)</text>
        <dbReference type="Rhea" id="RHEA:16053"/>
        <dbReference type="ChEBI" id="CHEBI:15378"/>
        <dbReference type="ChEBI" id="CHEBI:58223"/>
        <dbReference type="ChEBI" id="CHEBI:62959"/>
        <dbReference type="ChEBI" id="CHEBI:68623"/>
        <dbReference type="ChEBI" id="CHEBI:132210"/>
        <dbReference type="EC" id="2.4.1.187"/>
    </reaction>
</comment>
<comment type="similarity">
    <text evidence="5">Belongs to the glycosyltransferase 26 family. TagA/TarA subfamily.</text>
</comment>
<dbReference type="HAMAP" id="MF_02070">
    <property type="entry name" value="TagA_TarA"/>
    <property type="match status" value="1"/>
</dbReference>
<dbReference type="CDD" id="cd06533">
    <property type="entry name" value="Glyco_transf_WecG_TagA"/>
    <property type="match status" value="1"/>
</dbReference>
<dbReference type="NCBIfam" id="TIGR00696">
    <property type="entry name" value="wecG_tagA_cpsF"/>
    <property type="match status" value="1"/>
</dbReference>
<evidence type="ECO:0000256" key="1">
    <source>
        <dbReference type="ARBA" id="ARBA00022676"/>
    </source>
</evidence>
<dbReference type="InterPro" id="IPR004629">
    <property type="entry name" value="WecG_TagA_CpsF"/>
</dbReference>
<comment type="pathway">
    <text evidence="5">Cell wall biogenesis; teichoic acid biosynthesis.</text>
</comment>
<dbReference type="GO" id="GO:0071555">
    <property type="term" value="P:cell wall organization"/>
    <property type="evidence" value="ECO:0007669"/>
    <property type="project" value="UniProtKB-KW"/>
</dbReference>
<evidence type="ECO:0000256" key="4">
    <source>
        <dbReference type="ARBA" id="ARBA00023316"/>
    </source>
</evidence>
<keyword evidence="3 5" id="KW-0777">Teichoic acid biosynthesis</keyword>
<evidence type="ECO:0000313" key="6">
    <source>
        <dbReference type="EMBL" id="MDC4241868.1"/>
    </source>
</evidence>
<evidence type="ECO:0000256" key="2">
    <source>
        <dbReference type="ARBA" id="ARBA00022679"/>
    </source>
</evidence>
<proteinExistence type="inferred from homology"/>
<gene>
    <name evidence="6" type="ORF">NE398_17175</name>
</gene>
<organism evidence="6 7">
    <name type="scientific">Clostridium tertium</name>
    <dbReference type="NCBI Taxonomy" id="1559"/>
    <lineage>
        <taxon>Bacteria</taxon>
        <taxon>Bacillati</taxon>
        <taxon>Bacillota</taxon>
        <taxon>Clostridia</taxon>
        <taxon>Eubacteriales</taxon>
        <taxon>Clostridiaceae</taxon>
        <taxon>Clostridium</taxon>
    </lineage>
</organism>
<dbReference type="PANTHER" id="PTHR34136:SF1">
    <property type="entry name" value="UDP-N-ACETYL-D-MANNOSAMINURONIC ACID TRANSFERASE"/>
    <property type="match status" value="1"/>
</dbReference>
<protein>
    <recommendedName>
        <fullName evidence="5">N-acetylglucosaminyldiphosphoundecaprenol N-acetyl-beta-D-mannosaminyltransferase</fullName>
        <ecNumber evidence="5">2.4.1.187</ecNumber>
    </recommendedName>
    <alternativeName>
        <fullName evidence="5">N-acetylmannosaminyltransferase</fullName>
    </alternativeName>
    <alternativeName>
        <fullName evidence="5">UDP-N-acetylmannosamine transferase</fullName>
    </alternativeName>
    <alternativeName>
        <fullName evidence="5">UDP-N-acetylmannosamine:N-acetylglucosaminyl pyrophosphorylundecaprenol N-acetylmannosaminyltransferase</fullName>
    </alternativeName>
</protein>
<dbReference type="EC" id="2.4.1.187" evidence="5"/>